<dbReference type="RefSeq" id="WP_239202201.1">
    <property type="nucleotide sequence ID" value="NZ_CP097218.1"/>
</dbReference>
<keyword evidence="3" id="KW-1185">Reference proteome</keyword>
<reference evidence="2" key="1">
    <citation type="submission" date="2022-05" db="EMBL/GenBank/DDBJ databases">
        <title>Genomic analysis of Brachybacterium sp. CBA3104.</title>
        <authorList>
            <person name="Roh S.W."/>
            <person name="Kim Y.B."/>
            <person name="Kim Y."/>
        </authorList>
    </citation>
    <scope>NUCLEOTIDE SEQUENCE</scope>
    <source>
        <strain evidence="2">CBA3104</strain>
    </source>
</reference>
<organism evidence="2 3">
    <name type="scientific">Brachybacterium kimchii</name>
    <dbReference type="NCBI Taxonomy" id="2942909"/>
    <lineage>
        <taxon>Bacteria</taxon>
        <taxon>Bacillati</taxon>
        <taxon>Actinomycetota</taxon>
        <taxon>Actinomycetes</taxon>
        <taxon>Micrococcales</taxon>
        <taxon>Dermabacteraceae</taxon>
        <taxon>Brachybacterium</taxon>
    </lineage>
</organism>
<gene>
    <name evidence="2" type="ORF">M4486_03780</name>
</gene>
<dbReference type="EMBL" id="CP097218">
    <property type="protein sequence ID" value="UQN30472.1"/>
    <property type="molecule type" value="Genomic_DNA"/>
</dbReference>
<feature type="compositionally biased region" description="Basic and acidic residues" evidence="1">
    <location>
        <begin position="1"/>
        <end position="11"/>
    </location>
</feature>
<evidence type="ECO:0000313" key="2">
    <source>
        <dbReference type="EMBL" id="UQN30472.1"/>
    </source>
</evidence>
<feature type="compositionally biased region" description="Basic and acidic residues" evidence="1">
    <location>
        <begin position="23"/>
        <end position="34"/>
    </location>
</feature>
<sequence>MSTIIRKRDTGETGNKGQFGSIGRDDADVSVRTPEHPSAHAAALRDSGPSGEVIASLCPEIDVESDGTYAGVFKISDERGDLQYYLRPDGPHRIHAEYLYGAAKHEDDIMQQAEIDLTTSTATLHYDFADEDYPTADTEASREEDFDASAGPEALGELLKKHSHDDGSAWESLAASREDPDESARDAYLRGIGVRRHTYMRPRQTRY</sequence>
<accession>A0ABY4N9J2</accession>
<dbReference type="Proteomes" id="UP001055868">
    <property type="component" value="Chromosome"/>
</dbReference>
<evidence type="ECO:0000256" key="1">
    <source>
        <dbReference type="SAM" id="MobiDB-lite"/>
    </source>
</evidence>
<feature type="region of interest" description="Disordered" evidence="1">
    <location>
        <begin position="161"/>
        <end position="184"/>
    </location>
</feature>
<protein>
    <submittedName>
        <fullName evidence="2">Uncharacterized protein</fullName>
    </submittedName>
</protein>
<name>A0ABY4N9J2_9MICO</name>
<feature type="region of interest" description="Disordered" evidence="1">
    <location>
        <begin position="1"/>
        <end position="34"/>
    </location>
</feature>
<proteinExistence type="predicted"/>
<evidence type="ECO:0000313" key="3">
    <source>
        <dbReference type="Proteomes" id="UP001055868"/>
    </source>
</evidence>